<comment type="caution">
    <text evidence="1">The sequence shown here is derived from an EMBL/GenBank/DDBJ whole genome shotgun (WGS) entry which is preliminary data.</text>
</comment>
<protein>
    <submittedName>
        <fullName evidence="1">Uncharacterized protein</fullName>
    </submittedName>
</protein>
<sequence length="131" mass="15074">MTPAFSGLPFERLIPPPCRQCQCQTGCPTEEIQPPNPPNHYHWLFPTNHRTPVLFAGLNDMEGWIQGSNKEWAKFEKRMMHTSIIGFLCGLRFPSTLQREKGSDMNNLVKDASMDPIKEALKRRLLFFLLS</sequence>
<gene>
    <name evidence="1" type="ORF">LVIROSA_LOCUS4531</name>
</gene>
<evidence type="ECO:0000313" key="2">
    <source>
        <dbReference type="Proteomes" id="UP001157418"/>
    </source>
</evidence>
<dbReference type="EMBL" id="CAKMRJ010000002">
    <property type="protein sequence ID" value="CAH1416792.1"/>
    <property type="molecule type" value="Genomic_DNA"/>
</dbReference>
<keyword evidence="2" id="KW-1185">Reference proteome</keyword>
<organism evidence="1 2">
    <name type="scientific">Lactuca virosa</name>
    <dbReference type="NCBI Taxonomy" id="75947"/>
    <lineage>
        <taxon>Eukaryota</taxon>
        <taxon>Viridiplantae</taxon>
        <taxon>Streptophyta</taxon>
        <taxon>Embryophyta</taxon>
        <taxon>Tracheophyta</taxon>
        <taxon>Spermatophyta</taxon>
        <taxon>Magnoliopsida</taxon>
        <taxon>eudicotyledons</taxon>
        <taxon>Gunneridae</taxon>
        <taxon>Pentapetalae</taxon>
        <taxon>asterids</taxon>
        <taxon>campanulids</taxon>
        <taxon>Asterales</taxon>
        <taxon>Asteraceae</taxon>
        <taxon>Cichorioideae</taxon>
        <taxon>Cichorieae</taxon>
        <taxon>Lactucinae</taxon>
        <taxon>Lactuca</taxon>
    </lineage>
</organism>
<dbReference type="Proteomes" id="UP001157418">
    <property type="component" value="Unassembled WGS sequence"/>
</dbReference>
<dbReference type="AlphaFoldDB" id="A0AAU9LT98"/>
<accession>A0AAU9LT98</accession>
<evidence type="ECO:0000313" key="1">
    <source>
        <dbReference type="EMBL" id="CAH1416792.1"/>
    </source>
</evidence>
<reference evidence="1 2" key="1">
    <citation type="submission" date="2022-01" db="EMBL/GenBank/DDBJ databases">
        <authorList>
            <person name="Xiong W."/>
            <person name="Schranz E."/>
        </authorList>
    </citation>
    <scope>NUCLEOTIDE SEQUENCE [LARGE SCALE GENOMIC DNA]</scope>
</reference>
<name>A0AAU9LT98_9ASTR</name>
<proteinExistence type="predicted"/>